<keyword evidence="2" id="KW-0238">DNA-binding</keyword>
<gene>
    <name evidence="6" type="ORF">DFR47_101524</name>
</gene>
<dbReference type="PROSITE" id="PS01117">
    <property type="entry name" value="HTH_MARR_1"/>
    <property type="match status" value="1"/>
</dbReference>
<evidence type="ECO:0000256" key="1">
    <source>
        <dbReference type="ARBA" id="ARBA00023015"/>
    </source>
</evidence>
<dbReference type="InterPro" id="IPR023187">
    <property type="entry name" value="Tscrpt_reg_MarR-type_CS"/>
</dbReference>
<dbReference type="PANTHER" id="PTHR33164:SF64">
    <property type="entry name" value="TRANSCRIPTIONAL REGULATOR SLYA"/>
    <property type="match status" value="1"/>
</dbReference>
<accession>A0A366E976</accession>
<name>A0A366E976_9HYPH</name>
<keyword evidence="4" id="KW-1133">Transmembrane helix</keyword>
<evidence type="ECO:0000256" key="3">
    <source>
        <dbReference type="ARBA" id="ARBA00023163"/>
    </source>
</evidence>
<keyword evidence="4" id="KW-0472">Membrane</keyword>
<dbReference type="PRINTS" id="PR00598">
    <property type="entry name" value="HTHMARR"/>
</dbReference>
<dbReference type="SUPFAM" id="SSF46785">
    <property type="entry name" value="Winged helix' DNA-binding domain"/>
    <property type="match status" value="1"/>
</dbReference>
<dbReference type="InterPro" id="IPR039422">
    <property type="entry name" value="MarR/SlyA-like"/>
</dbReference>
<keyword evidence="4" id="KW-0812">Transmembrane</keyword>
<evidence type="ECO:0000313" key="7">
    <source>
        <dbReference type="Proteomes" id="UP000252893"/>
    </source>
</evidence>
<reference evidence="6 7" key="1">
    <citation type="submission" date="2018-06" db="EMBL/GenBank/DDBJ databases">
        <title>Genomic Encyclopedia of Type Strains, Phase IV (KMG-IV): sequencing the most valuable type-strain genomes for metagenomic binning, comparative biology and taxonomic classification.</title>
        <authorList>
            <person name="Goeker M."/>
        </authorList>
    </citation>
    <scope>NUCLEOTIDE SEQUENCE [LARGE SCALE GENOMIC DNA]</scope>
    <source>
        <strain evidence="6 7">DSM 25619</strain>
    </source>
</reference>
<dbReference type="GO" id="GO:0003677">
    <property type="term" value="F:DNA binding"/>
    <property type="evidence" value="ECO:0007669"/>
    <property type="project" value="UniProtKB-KW"/>
</dbReference>
<dbReference type="AlphaFoldDB" id="A0A366E976"/>
<feature type="transmembrane region" description="Helical" evidence="4">
    <location>
        <begin position="22"/>
        <end position="42"/>
    </location>
</feature>
<comment type="caution">
    <text evidence="6">The sequence shown here is derived from an EMBL/GenBank/DDBJ whole genome shotgun (WGS) entry which is preliminary data.</text>
</comment>
<feature type="domain" description="HTH marR-type" evidence="5">
    <location>
        <begin position="45"/>
        <end position="177"/>
    </location>
</feature>
<dbReference type="GO" id="GO:0003700">
    <property type="term" value="F:DNA-binding transcription factor activity"/>
    <property type="evidence" value="ECO:0007669"/>
    <property type="project" value="InterPro"/>
</dbReference>
<dbReference type="InterPro" id="IPR036390">
    <property type="entry name" value="WH_DNA-bd_sf"/>
</dbReference>
<keyword evidence="1" id="KW-0805">Transcription regulation</keyword>
<dbReference type="SMART" id="SM00347">
    <property type="entry name" value="HTH_MARR"/>
    <property type="match status" value="1"/>
</dbReference>
<dbReference type="PROSITE" id="PS50995">
    <property type="entry name" value="HTH_MARR_2"/>
    <property type="match status" value="1"/>
</dbReference>
<organism evidence="6 7">
    <name type="scientific">Pseudochrobactrum asaccharolyticum</name>
    <dbReference type="NCBI Taxonomy" id="354351"/>
    <lineage>
        <taxon>Bacteria</taxon>
        <taxon>Pseudomonadati</taxon>
        <taxon>Pseudomonadota</taxon>
        <taxon>Alphaproteobacteria</taxon>
        <taxon>Hyphomicrobiales</taxon>
        <taxon>Brucellaceae</taxon>
        <taxon>Pseudochrobactrum</taxon>
    </lineage>
</organism>
<protein>
    <submittedName>
        <fullName evidence="6">MarR family transcriptional regulator</fullName>
    </submittedName>
</protein>
<evidence type="ECO:0000313" key="6">
    <source>
        <dbReference type="EMBL" id="RBO98921.1"/>
    </source>
</evidence>
<dbReference type="EMBL" id="QNRH01000001">
    <property type="protein sequence ID" value="RBO98921.1"/>
    <property type="molecule type" value="Genomic_DNA"/>
</dbReference>
<evidence type="ECO:0000256" key="4">
    <source>
        <dbReference type="SAM" id="Phobius"/>
    </source>
</evidence>
<sequence>MAADSAVTLIKHMGCTKAEIKLYRVIIVSTLSICVLMKSAIVQKRADFLTDMSVAGRKLRTLFDVFAKEHGMTLPRARALFLLSNHKCMTQTELAAALEIETPTLVRLIDGLEKQGLVTRRAVEGDRRAKHIILTEAAHDHVEELQRVAEVLRIRIMQDLTEEDLDHGLHILRVILKNMEAIN</sequence>
<dbReference type="InterPro" id="IPR000835">
    <property type="entry name" value="HTH_MarR-typ"/>
</dbReference>
<dbReference type="Pfam" id="PF01047">
    <property type="entry name" value="MarR"/>
    <property type="match status" value="1"/>
</dbReference>
<dbReference type="Gene3D" id="1.10.10.10">
    <property type="entry name" value="Winged helix-like DNA-binding domain superfamily/Winged helix DNA-binding domain"/>
    <property type="match status" value="1"/>
</dbReference>
<dbReference type="GO" id="GO:0006950">
    <property type="term" value="P:response to stress"/>
    <property type="evidence" value="ECO:0007669"/>
    <property type="project" value="TreeGrafter"/>
</dbReference>
<dbReference type="Proteomes" id="UP000252893">
    <property type="component" value="Unassembled WGS sequence"/>
</dbReference>
<keyword evidence="7" id="KW-1185">Reference proteome</keyword>
<evidence type="ECO:0000259" key="5">
    <source>
        <dbReference type="PROSITE" id="PS50995"/>
    </source>
</evidence>
<keyword evidence="3" id="KW-0804">Transcription</keyword>
<evidence type="ECO:0000256" key="2">
    <source>
        <dbReference type="ARBA" id="ARBA00023125"/>
    </source>
</evidence>
<proteinExistence type="predicted"/>
<dbReference type="InterPro" id="IPR036388">
    <property type="entry name" value="WH-like_DNA-bd_sf"/>
</dbReference>
<dbReference type="PANTHER" id="PTHR33164">
    <property type="entry name" value="TRANSCRIPTIONAL REGULATOR, MARR FAMILY"/>
    <property type="match status" value="1"/>
</dbReference>